<gene>
    <name evidence="8" type="ORF">DERP_002499</name>
</gene>
<reference evidence="8 9" key="2">
    <citation type="journal article" date="2022" name="Mol. Biol. Evol.">
        <title>Comparative Genomics Reveals Insights into the Divergent Evolution of Astigmatic Mites and Household Pest Adaptations.</title>
        <authorList>
            <person name="Xiong Q."/>
            <person name="Wan A.T."/>
            <person name="Liu X."/>
            <person name="Fung C.S."/>
            <person name="Xiao X."/>
            <person name="Malainual N."/>
            <person name="Hou J."/>
            <person name="Wang L."/>
            <person name="Wang M."/>
            <person name="Yang K.Y."/>
            <person name="Cui Y."/>
            <person name="Leung E.L."/>
            <person name="Nong W."/>
            <person name="Shin S.K."/>
            <person name="Au S.W."/>
            <person name="Jeong K.Y."/>
            <person name="Chew F.T."/>
            <person name="Hui J.H."/>
            <person name="Leung T.F."/>
            <person name="Tungtrongchitr A."/>
            <person name="Zhong N."/>
            <person name="Liu Z."/>
            <person name="Tsui S.K."/>
        </authorList>
    </citation>
    <scope>NUCLEOTIDE SEQUENCE [LARGE SCALE GENOMIC DNA]</scope>
    <source>
        <strain evidence="8">Derp</strain>
    </source>
</reference>
<evidence type="ECO:0000256" key="2">
    <source>
        <dbReference type="ARBA" id="ARBA00022490"/>
    </source>
</evidence>
<evidence type="ECO:0000256" key="3">
    <source>
        <dbReference type="ARBA" id="ARBA00022553"/>
    </source>
</evidence>
<evidence type="ECO:0000256" key="5">
    <source>
        <dbReference type="ARBA" id="ARBA00023212"/>
    </source>
</evidence>
<organism evidence="8 9">
    <name type="scientific">Dermatophagoides pteronyssinus</name>
    <name type="common">European house dust mite</name>
    <dbReference type="NCBI Taxonomy" id="6956"/>
    <lineage>
        <taxon>Eukaryota</taxon>
        <taxon>Metazoa</taxon>
        <taxon>Ecdysozoa</taxon>
        <taxon>Arthropoda</taxon>
        <taxon>Chelicerata</taxon>
        <taxon>Arachnida</taxon>
        <taxon>Acari</taxon>
        <taxon>Acariformes</taxon>
        <taxon>Sarcoptiformes</taxon>
        <taxon>Astigmata</taxon>
        <taxon>Psoroptidia</taxon>
        <taxon>Analgoidea</taxon>
        <taxon>Pyroglyphidae</taxon>
        <taxon>Dermatophagoidinae</taxon>
        <taxon>Dermatophagoides</taxon>
    </lineage>
</organism>
<dbReference type="InterPro" id="IPR011992">
    <property type="entry name" value="EF-hand-dom_pair"/>
</dbReference>
<comment type="caution">
    <text evidence="8">The sequence shown here is derived from an EMBL/GenBank/DDBJ whole genome shotgun (WGS) entry which is preliminary data.</text>
</comment>
<keyword evidence="2" id="KW-0963">Cytoplasm</keyword>
<comment type="subcellular location">
    <subcellularLocation>
        <location evidence="1">Cytoplasm</location>
        <location evidence="1">Cytoskeleton</location>
        <location evidence="1">Microtubule organizing center</location>
        <location evidence="1">Centrosome</location>
    </subcellularLocation>
</comment>
<evidence type="ECO:0000259" key="7">
    <source>
        <dbReference type="PROSITE" id="PS50222"/>
    </source>
</evidence>
<evidence type="ECO:0000256" key="4">
    <source>
        <dbReference type="ARBA" id="ARBA00022837"/>
    </source>
</evidence>
<dbReference type="CDD" id="cd00051">
    <property type="entry name" value="EFh"/>
    <property type="match status" value="1"/>
</dbReference>
<feature type="domain" description="EF-hand" evidence="7">
    <location>
        <begin position="143"/>
        <end position="178"/>
    </location>
</feature>
<feature type="domain" description="EF-hand" evidence="7">
    <location>
        <begin position="106"/>
        <end position="141"/>
    </location>
</feature>
<dbReference type="Pfam" id="PF13499">
    <property type="entry name" value="EF-hand_7"/>
    <property type="match status" value="1"/>
</dbReference>
<keyword evidence="5" id="KW-0206">Cytoskeleton</keyword>
<dbReference type="PROSITE" id="PS00018">
    <property type="entry name" value="EF_HAND_1"/>
    <property type="match status" value="1"/>
</dbReference>
<dbReference type="EMBL" id="NJHN03000037">
    <property type="protein sequence ID" value="KAH9422203.1"/>
    <property type="molecule type" value="Genomic_DNA"/>
</dbReference>
<keyword evidence="3" id="KW-0597">Phosphoprotein</keyword>
<evidence type="ECO:0000313" key="9">
    <source>
        <dbReference type="Proteomes" id="UP000887458"/>
    </source>
</evidence>
<name>A0ABQ8JHX6_DERPT</name>
<dbReference type="InterPro" id="IPR018247">
    <property type="entry name" value="EF_Hand_1_Ca_BS"/>
</dbReference>
<evidence type="ECO:0000313" key="8">
    <source>
        <dbReference type="EMBL" id="KAH9422203.1"/>
    </source>
</evidence>
<dbReference type="PROSITE" id="PS50222">
    <property type="entry name" value="EF_HAND_2"/>
    <property type="match status" value="2"/>
</dbReference>
<dbReference type="PANTHER" id="PTHR18905:SF13">
    <property type="entry name" value="NON-CENTROSOMAL MICROTUBULE ARRAY"/>
    <property type="match status" value="1"/>
</dbReference>
<dbReference type="PANTHER" id="PTHR18905">
    <property type="entry name" value="NINEIN"/>
    <property type="match status" value="1"/>
</dbReference>
<proteinExistence type="predicted"/>
<protein>
    <recommendedName>
        <fullName evidence="7">EF-hand domain-containing protein</fullName>
    </recommendedName>
</protein>
<keyword evidence="4" id="KW-0106">Calcium</keyword>
<dbReference type="InterPro" id="IPR002048">
    <property type="entry name" value="EF_hand_dom"/>
</dbReference>
<evidence type="ECO:0000256" key="1">
    <source>
        <dbReference type="ARBA" id="ARBA00004300"/>
    </source>
</evidence>
<dbReference type="Gene3D" id="1.10.238.10">
    <property type="entry name" value="EF-hand"/>
    <property type="match status" value="1"/>
</dbReference>
<dbReference type="Proteomes" id="UP000887458">
    <property type="component" value="Unassembled WGS sequence"/>
</dbReference>
<keyword evidence="9" id="KW-1185">Reference proteome</keyword>
<dbReference type="SUPFAM" id="SSF47473">
    <property type="entry name" value="EF-hand"/>
    <property type="match status" value="1"/>
</dbReference>
<feature type="region of interest" description="Disordered" evidence="6">
    <location>
        <begin position="1"/>
        <end position="20"/>
    </location>
</feature>
<accession>A0ABQ8JHX6</accession>
<evidence type="ECO:0000256" key="6">
    <source>
        <dbReference type="SAM" id="MobiDB-lite"/>
    </source>
</evidence>
<sequence>MSDESNNVTPMSSTPFDQFKQTGKLPDQIFAMLAPMDPNIYVLSDQSKHRALSSARQRFHDLAAGPVSEARPFAVGDLILVRRRNKKNQPFIGPGFIHCDDGDTLSYEEYLRDIWKQLNVGHDGYLTVDELYRVCEHIGMNISNDQIIEQLFDRLDSDQDGRVSLTEFVDGLFQYIHHQSDSNHQNISSSSVPESLNHHQSYNYQSTITNEISSSPPSIDDNRIQMNSIVPSSHAIVSHYQLLPPPPSSSSTILFNLLSTYSNFLTIKSDKDGNNEIANNLDANVKQCQHDCMIVPNADRLRLSYEARRKAR</sequence>
<reference evidence="8 9" key="1">
    <citation type="journal article" date="2018" name="J. Allergy Clin. Immunol.">
        <title>High-quality assembly of Dermatophagoides pteronyssinus genome and transcriptome reveals a wide range of novel allergens.</title>
        <authorList>
            <person name="Liu X.Y."/>
            <person name="Yang K.Y."/>
            <person name="Wang M.Q."/>
            <person name="Kwok J.S."/>
            <person name="Zeng X."/>
            <person name="Yang Z."/>
            <person name="Xiao X.J."/>
            <person name="Lau C.P."/>
            <person name="Li Y."/>
            <person name="Huang Z.M."/>
            <person name="Ba J.G."/>
            <person name="Yim A.K."/>
            <person name="Ouyang C.Y."/>
            <person name="Ngai S.M."/>
            <person name="Chan T.F."/>
            <person name="Leung E.L."/>
            <person name="Liu L."/>
            <person name="Liu Z.G."/>
            <person name="Tsui S.K."/>
        </authorList>
    </citation>
    <scope>NUCLEOTIDE SEQUENCE [LARGE SCALE GENOMIC DNA]</scope>
    <source>
        <strain evidence="8">Derp</strain>
    </source>
</reference>